<evidence type="ECO:0000313" key="2">
    <source>
        <dbReference type="Proteomes" id="UP000018958"/>
    </source>
</evidence>
<comment type="caution">
    <text evidence="1">The sequence shown here is derived from an EMBL/GenBank/DDBJ whole genome shotgun (WGS) entry which is preliminary data.</text>
</comment>
<organism evidence="1 2">
    <name type="scientific">Phytophthora nicotianae CJ01A1</name>
    <dbReference type="NCBI Taxonomy" id="1317063"/>
    <lineage>
        <taxon>Eukaryota</taxon>
        <taxon>Sar</taxon>
        <taxon>Stramenopiles</taxon>
        <taxon>Oomycota</taxon>
        <taxon>Peronosporomycetes</taxon>
        <taxon>Peronosporales</taxon>
        <taxon>Peronosporaceae</taxon>
        <taxon>Phytophthora</taxon>
    </lineage>
</organism>
<protein>
    <recommendedName>
        <fullName evidence="3">MULE transposase domain-containing protein</fullName>
    </recommendedName>
</protein>
<evidence type="ECO:0008006" key="3">
    <source>
        <dbReference type="Google" id="ProtNLM"/>
    </source>
</evidence>
<proteinExistence type="predicted"/>
<gene>
    <name evidence="1" type="ORF">F441_01920</name>
</gene>
<sequence length="231" mass="26583">MWTTVCSDMARVDSQLLMENMKVFIVVKSQLVPCVVCALNKTHKMRYQLLKCSSETCKEAAPYEECLWKGKVLTAKDYDREMATQVLKPARIRNGMARRFGLTEKETPTLRQMQWFVSSYSKTNLHRNGYHDAILRQIEQLMYCPSVLDTKPFLFGWKRDAHGRPDDFASVSGGRHLVVTFVMADAEAAQQNAVVRVIGADSDFVYLMCFYHVMTKVHERLKSVPDRLSEQ</sequence>
<dbReference type="AlphaFoldDB" id="W2XTB6"/>
<evidence type="ECO:0000313" key="1">
    <source>
        <dbReference type="EMBL" id="ETP25179.1"/>
    </source>
</evidence>
<feature type="non-terminal residue" evidence="1">
    <location>
        <position position="231"/>
    </location>
</feature>
<dbReference type="EMBL" id="ANIX01000382">
    <property type="protein sequence ID" value="ETP25179.1"/>
    <property type="molecule type" value="Genomic_DNA"/>
</dbReference>
<name>W2XTB6_PHYNI</name>
<dbReference type="OrthoDB" id="113123at2759"/>
<reference evidence="1 2" key="1">
    <citation type="submission" date="2013-11" db="EMBL/GenBank/DDBJ databases">
        <title>The Genome Sequence of Phytophthora parasitica CJ01A1.</title>
        <authorList>
            <consortium name="The Broad Institute Genomics Platform"/>
            <person name="Russ C."/>
            <person name="Tyler B."/>
            <person name="Panabieres F."/>
            <person name="Shan W."/>
            <person name="Tripathy S."/>
            <person name="Grunwald N."/>
            <person name="Machado M."/>
            <person name="Johnson C.S."/>
            <person name="Walker B."/>
            <person name="Young S.K."/>
            <person name="Zeng Q."/>
            <person name="Gargeya S."/>
            <person name="Fitzgerald M."/>
            <person name="Haas B."/>
            <person name="Abouelleil A."/>
            <person name="Allen A.W."/>
            <person name="Alvarado L."/>
            <person name="Arachchi H.M."/>
            <person name="Berlin A.M."/>
            <person name="Chapman S.B."/>
            <person name="Gainer-Dewar J."/>
            <person name="Goldberg J."/>
            <person name="Griggs A."/>
            <person name="Gujja S."/>
            <person name="Hansen M."/>
            <person name="Howarth C."/>
            <person name="Imamovic A."/>
            <person name="Ireland A."/>
            <person name="Larimer J."/>
            <person name="McCowan C."/>
            <person name="Murphy C."/>
            <person name="Pearson M."/>
            <person name="Poon T.W."/>
            <person name="Priest M."/>
            <person name="Roberts A."/>
            <person name="Saif S."/>
            <person name="Shea T."/>
            <person name="Sisk P."/>
            <person name="Sykes S."/>
            <person name="Wortman J."/>
            <person name="Nusbaum C."/>
            <person name="Birren B."/>
        </authorList>
    </citation>
    <scope>NUCLEOTIDE SEQUENCE [LARGE SCALE GENOMIC DNA]</scope>
    <source>
        <strain evidence="1 2">CJ01A1</strain>
    </source>
</reference>
<dbReference type="Proteomes" id="UP000018958">
    <property type="component" value="Unassembled WGS sequence"/>
</dbReference>
<accession>W2XTB6</accession>